<evidence type="ECO:0000313" key="3">
    <source>
        <dbReference type="EMBL" id="MDY0884247.1"/>
    </source>
</evidence>
<comment type="caution">
    <text evidence="3">The sequence shown here is derived from an EMBL/GenBank/DDBJ whole genome shotgun (WGS) entry which is preliminary data.</text>
</comment>
<dbReference type="Proteomes" id="UP001279642">
    <property type="component" value="Unassembled WGS sequence"/>
</dbReference>
<dbReference type="RefSeq" id="WP_320509314.1">
    <property type="nucleotide sequence ID" value="NZ_JAXCLW010000004.1"/>
</dbReference>
<keyword evidence="3" id="KW-0808">Transferase</keyword>
<dbReference type="GO" id="GO:0016757">
    <property type="term" value="F:glycosyltransferase activity"/>
    <property type="evidence" value="ECO:0007669"/>
    <property type="project" value="UniProtKB-KW"/>
</dbReference>
<sequence length="372" mass="40511">MSQRQVFIYLPNLAGGGAERLTLNLLPRFREAGYEPSLVLNTRSGALLPYVPEDIRIISLNASRSLKAIGKLSRLLIREQPDILLSNLGHNNIIALWSRALSRASTKVVVCQHSVLSQESLHDGNWQHRILPAVSTIFLRLADGIVAVSRGVADDMARILRLRRSAISVIYNPVLTRDFDARASASLNHAWFAERAMPVVLGVGRLVPEKDFGTLIKAFSLLRRSMPCKLVLVGDGPARAGLTKLCQDLSIAADVDFVGFQENPLPFIQQAALLVMSSTYEGFGNVLAEAMGCGTPVISTDCPYGPAEILGGGRFGALVPVGDAERMAQAMQDALANPLPADILKNQAAQFRDDRVSSEYVALFDRLLQQRS</sequence>
<dbReference type="InterPro" id="IPR001296">
    <property type="entry name" value="Glyco_trans_1"/>
</dbReference>
<keyword evidence="4" id="KW-1185">Reference proteome</keyword>
<reference evidence="3 4" key="1">
    <citation type="journal article" date="2016" name="Antonie Van Leeuwenhoek">
        <title>Dongia soli sp. nov., isolated from soil from Dokdo, Korea.</title>
        <authorList>
            <person name="Kim D.U."/>
            <person name="Lee H."/>
            <person name="Kim H."/>
            <person name="Kim S.G."/>
            <person name="Ka J.O."/>
        </authorList>
    </citation>
    <scope>NUCLEOTIDE SEQUENCE [LARGE SCALE GENOMIC DNA]</scope>
    <source>
        <strain evidence="3 4">D78</strain>
    </source>
</reference>
<dbReference type="CDD" id="cd03811">
    <property type="entry name" value="GT4_GT28_WabH-like"/>
    <property type="match status" value="1"/>
</dbReference>
<dbReference type="Pfam" id="PF13439">
    <property type="entry name" value="Glyco_transf_4"/>
    <property type="match status" value="1"/>
</dbReference>
<feature type="domain" description="Glycosyl transferase family 1" evidence="1">
    <location>
        <begin position="198"/>
        <end position="349"/>
    </location>
</feature>
<dbReference type="EC" id="2.4.-.-" evidence="3"/>
<dbReference type="EMBL" id="JAXCLW010000004">
    <property type="protein sequence ID" value="MDY0884247.1"/>
    <property type="molecule type" value="Genomic_DNA"/>
</dbReference>
<dbReference type="PANTHER" id="PTHR12526">
    <property type="entry name" value="GLYCOSYLTRANSFERASE"/>
    <property type="match status" value="1"/>
</dbReference>
<name>A0ABU5EDL8_9PROT</name>
<proteinExistence type="predicted"/>
<feature type="domain" description="Glycosyltransferase subfamily 4-like N-terminal" evidence="2">
    <location>
        <begin position="16"/>
        <end position="174"/>
    </location>
</feature>
<dbReference type="SUPFAM" id="SSF53756">
    <property type="entry name" value="UDP-Glycosyltransferase/glycogen phosphorylase"/>
    <property type="match status" value="1"/>
</dbReference>
<organism evidence="3 4">
    <name type="scientific">Dongia soli</name>
    <dbReference type="NCBI Taxonomy" id="600628"/>
    <lineage>
        <taxon>Bacteria</taxon>
        <taxon>Pseudomonadati</taxon>
        <taxon>Pseudomonadota</taxon>
        <taxon>Alphaproteobacteria</taxon>
        <taxon>Rhodospirillales</taxon>
        <taxon>Dongiaceae</taxon>
        <taxon>Dongia</taxon>
    </lineage>
</organism>
<gene>
    <name evidence="3" type="ORF">SMD27_15485</name>
</gene>
<evidence type="ECO:0000259" key="2">
    <source>
        <dbReference type="Pfam" id="PF13439"/>
    </source>
</evidence>
<evidence type="ECO:0000259" key="1">
    <source>
        <dbReference type="Pfam" id="PF00534"/>
    </source>
</evidence>
<evidence type="ECO:0000313" key="4">
    <source>
        <dbReference type="Proteomes" id="UP001279642"/>
    </source>
</evidence>
<accession>A0ABU5EDL8</accession>
<dbReference type="Pfam" id="PF00534">
    <property type="entry name" value="Glycos_transf_1"/>
    <property type="match status" value="1"/>
</dbReference>
<dbReference type="InterPro" id="IPR028098">
    <property type="entry name" value="Glyco_trans_4-like_N"/>
</dbReference>
<protein>
    <submittedName>
        <fullName evidence="3">Glycosyltransferase</fullName>
        <ecNumber evidence="3">2.4.-.-</ecNumber>
    </submittedName>
</protein>
<dbReference type="PANTHER" id="PTHR12526:SF630">
    <property type="entry name" value="GLYCOSYLTRANSFERASE"/>
    <property type="match status" value="1"/>
</dbReference>
<dbReference type="Gene3D" id="3.40.50.2000">
    <property type="entry name" value="Glycogen Phosphorylase B"/>
    <property type="match status" value="2"/>
</dbReference>
<keyword evidence="3" id="KW-0328">Glycosyltransferase</keyword>